<dbReference type="STRING" id="1640674.SAMN05216323_11024"/>
<reference evidence="2 3" key="1">
    <citation type="submission" date="2016-09" db="EMBL/GenBank/DDBJ databases">
        <authorList>
            <person name="Capua I."/>
            <person name="De Benedictis P."/>
            <person name="Joannis T."/>
            <person name="Lombin L.H."/>
            <person name="Cattoli G."/>
        </authorList>
    </citation>
    <scope>NUCLEOTIDE SEQUENCE [LARGE SCALE GENOMIC DNA]</scope>
    <source>
        <strain evidence="2 3">A7P-90m</strain>
    </source>
</reference>
<dbReference type="Proteomes" id="UP000199452">
    <property type="component" value="Unassembled WGS sequence"/>
</dbReference>
<dbReference type="OrthoDB" id="5149141at2"/>
<dbReference type="Gene3D" id="3.40.50.10140">
    <property type="entry name" value="Toll/interleukin-1 receptor homology (TIR) domain"/>
    <property type="match status" value="1"/>
</dbReference>
<dbReference type="EMBL" id="FMYP01000102">
    <property type="protein sequence ID" value="SDD20375.1"/>
    <property type="molecule type" value="Genomic_DNA"/>
</dbReference>
<accession>A0A1G6SW60</accession>
<evidence type="ECO:0000313" key="2">
    <source>
        <dbReference type="EMBL" id="SDD20375.1"/>
    </source>
</evidence>
<dbReference type="InterPro" id="IPR035897">
    <property type="entry name" value="Toll_tir_struct_dom_sf"/>
</dbReference>
<evidence type="ECO:0000313" key="3">
    <source>
        <dbReference type="Proteomes" id="UP000199452"/>
    </source>
</evidence>
<keyword evidence="3" id="KW-1185">Reference proteome</keyword>
<dbReference type="Pfam" id="PF08357">
    <property type="entry name" value="SEFIR"/>
    <property type="match status" value="1"/>
</dbReference>
<feature type="domain" description="SEFIR" evidence="1">
    <location>
        <begin position="4"/>
        <end position="140"/>
    </location>
</feature>
<dbReference type="RefSeq" id="WP_092440917.1">
    <property type="nucleotide sequence ID" value="NZ_FMYP01000102.1"/>
</dbReference>
<protein>
    <submittedName>
        <fullName evidence="2">SEFIR domain-containing protein</fullName>
    </submittedName>
</protein>
<sequence length="479" mass="56995">MTETPKIFISYSWTNPIQQDWVINLAERLVSDGIDVVIDKWQLKEGQDKYNFMETMVKSPEISRVLIILDKKYSEKAEQRTGGVGTETQIISPKIYSDVSQEKFIPIVYEKDENGDAYTPTYLNGRIYIDLSDQDHFEENYENLLRNIYQRPAYSKPKLGKAPSFIFDDSPMTHKTTFIIRSLDNQMVKNPKRINSIMRDFLEEFYNDLKGNSITFSARDAFTFGKEICENINSYTPLRNDYISFIDKITKSEIEFDIEVLIRFFEKLPLLTYPQEDRGSWSPSEYDNFRFIIHELFLYSVAIGLKNENYKFVEELLYSSYFFNDKYEYKKEPQRFEKLYNNVDLIDQYYNQTYSSSFFSPMADFIIKRVPEDMNQNHIIDADLICYYVSVLENIRWFPMTYVYRTRGRFELLDRHISLRHFEKVKILFNVKNPKELKDRLTSIKEKDTNPDRMGYSGSFDRVLPIYNIIDIEKIATTR</sequence>
<dbReference type="SUPFAM" id="SSF52200">
    <property type="entry name" value="Toll/Interleukin receptor TIR domain"/>
    <property type="match status" value="1"/>
</dbReference>
<name>A0A1G6SW60_9BACT</name>
<gene>
    <name evidence="2" type="ORF">SAMN05216323_11024</name>
</gene>
<organism evidence="2 3">
    <name type="scientific">Williamwhitmania taraxaci</name>
    <dbReference type="NCBI Taxonomy" id="1640674"/>
    <lineage>
        <taxon>Bacteria</taxon>
        <taxon>Pseudomonadati</taxon>
        <taxon>Bacteroidota</taxon>
        <taxon>Bacteroidia</taxon>
        <taxon>Bacteroidales</taxon>
        <taxon>Williamwhitmaniaceae</taxon>
        <taxon>Williamwhitmania</taxon>
    </lineage>
</organism>
<dbReference type="PROSITE" id="PS51534">
    <property type="entry name" value="SEFIR"/>
    <property type="match status" value="1"/>
</dbReference>
<dbReference type="AlphaFoldDB" id="A0A1G6SW60"/>
<dbReference type="InterPro" id="IPR013568">
    <property type="entry name" value="SEFIR_dom"/>
</dbReference>
<evidence type="ECO:0000259" key="1">
    <source>
        <dbReference type="PROSITE" id="PS51534"/>
    </source>
</evidence>
<proteinExistence type="predicted"/>